<name>A0A2P8QZM9_9BACT</name>
<gene>
    <name evidence="2" type="ORF">CQ405_06110</name>
</gene>
<evidence type="ECO:0000259" key="1">
    <source>
        <dbReference type="SMART" id="SM01007"/>
    </source>
</evidence>
<evidence type="ECO:0000313" key="2">
    <source>
        <dbReference type="EMBL" id="PSM51705.1"/>
    </source>
</evidence>
<dbReference type="Gene3D" id="3.40.225.10">
    <property type="entry name" value="Class II aldolase/adducin N-terminal domain"/>
    <property type="match status" value="1"/>
</dbReference>
<comment type="caution">
    <text evidence="2">The sequence shown here is derived from an EMBL/GenBank/DDBJ whole genome shotgun (WGS) entry which is preliminary data.</text>
</comment>
<dbReference type="Proteomes" id="UP000240535">
    <property type="component" value="Unassembled WGS sequence"/>
</dbReference>
<evidence type="ECO:0000313" key="3">
    <source>
        <dbReference type="Proteomes" id="UP000240535"/>
    </source>
</evidence>
<organism evidence="2 3">
    <name type="scientific">Campylobacter blaseri</name>
    <dbReference type="NCBI Taxonomy" id="2042961"/>
    <lineage>
        <taxon>Bacteria</taxon>
        <taxon>Pseudomonadati</taxon>
        <taxon>Campylobacterota</taxon>
        <taxon>Epsilonproteobacteria</taxon>
        <taxon>Campylobacterales</taxon>
        <taxon>Campylobacteraceae</taxon>
        <taxon>Campylobacter</taxon>
    </lineage>
</organism>
<dbReference type="InterPro" id="IPR036409">
    <property type="entry name" value="Aldolase_II/adducin_N_sf"/>
</dbReference>
<dbReference type="Pfam" id="PF00596">
    <property type="entry name" value="Aldolase_II"/>
    <property type="match status" value="1"/>
</dbReference>
<dbReference type="EMBL" id="PDHH01000005">
    <property type="protein sequence ID" value="PSM51705.1"/>
    <property type="molecule type" value="Genomic_DNA"/>
</dbReference>
<dbReference type="SMART" id="SM01007">
    <property type="entry name" value="Aldolase_II"/>
    <property type="match status" value="1"/>
</dbReference>
<accession>A0A2P8QZM9</accession>
<protein>
    <recommendedName>
        <fullName evidence="1">Class II aldolase/adducin N-terminal domain-containing protein</fullName>
    </recommendedName>
</protein>
<proteinExistence type="predicted"/>
<keyword evidence="3" id="KW-1185">Reference proteome</keyword>
<feature type="domain" description="Class II aldolase/adducin N-terminal" evidence="1">
    <location>
        <begin position="33"/>
        <end position="210"/>
    </location>
</feature>
<dbReference type="InterPro" id="IPR001303">
    <property type="entry name" value="Aldolase_II/adducin_N"/>
</dbReference>
<dbReference type="SUPFAM" id="SSF53639">
    <property type="entry name" value="AraD/HMP-PK domain-like"/>
    <property type="match status" value="1"/>
</dbReference>
<dbReference type="AlphaFoldDB" id="A0A2P8QZM9"/>
<dbReference type="OrthoDB" id="5344510at2"/>
<dbReference type="NCBIfam" id="NF004492">
    <property type="entry name" value="PRK05834.1"/>
    <property type="match status" value="1"/>
</dbReference>
<sequence length="216" mass="25607">MYQIFLTFDFKFLSIITNKSLKRSNLEIEKHIETIQKLSLSMFRKNFFGIFHGSVSAKIAQNKFLINKKYAIFDNITKNDLVVLYDKKDYRWNEASIDSEIHLNIYKNIFEAKYIAFAMSPYTVSYSLNHSYIMPKDFFGEEKFGKIKIYDPKNFDDWYERAPYEICNHMINEKTNIMIIKGYGVVAYSRTAQELVKDIALLDNSCKILQYEKIYS</sequence>
<reference evidence="3" key="1">
    <citation type="submission" date="2017-10" db="EMBL/GenBank/DDBJ databases">
        <title>Campylobacter species from seals.</title>
        <authorList>
            <person name="Gilbert M.J."/>
            <person name="Zomer A.L."/>
            <person name="Timmerman A.J."/>
            <person name="Duim B."/>
            <person name="Wagenaar J.A."/>
        </authorList>
    </citation>
    <scope>NUCLEOTIDE SEQUENCE [LARGE SCALE GENOMIC DNA]</scope>
    <source>
        <strain evidence="3">17S00004-5</strain>
    </source>
</reference>